<feature type="signal peptide" evidence="5">
    <location>
        <begin position="1"/>
        <end position="15"/>
    </location>
</feature>
<dbReference type="InterPro" id="IPR017853">
    <property type="entry name" value="GH"/>
</dbReference>
<dbReference type="AlphaFoldDB" id="A0A9E7HBV5"/>
<protein>
    <submittedName>
        <fullName evidence="6">X8 domain</fullName>
    </submittedName>
</protein>
<organism evidence="6 7">
    <name type="scientific">Musa troglodytarum</name>
    <name type="common">fe'i banana</name>
    <dbReference type="NCBI Taxonomy" id="320322"/>
    <lineage>
        <taxon>Eukaryota</taxon>
        <taxon>Viridiplantae</taxon>
        <taxon>Streptophyta</taxon>
        <taxon>Embryophyta</taxon>
        <taxon>Tracheophyta</taxon>
        <taxon>Spermatophyta</taxon>
        <taxon>Magnoliopsida</taxon>
        <taxon>Liliopsida</taxon>
        <taxon>Zingiberales</taxon>
        <taxon>Musaceae</taxon>
        <taxon>Musa</taxon>
    </lineage>
</organism>
<dbReference type="PANTHER" id="PTHR32227">
    <property type="entry name" value="GLUCAN ENDO-1,3-BETA-GLUCOSIDASE BG1-RELATED-RELATED"/>
    <property type="match status" value="1"/>
</dbReference>
<dbReference type="InterPro" id="IPR044965">
    <property type="entry name" value="Glyco_hydro_17_plant"/>
</dbReference>
<dbReference type="GO" id="GO:0004553">
    <property type="term" value="F:hydrolase activity, hydrolyzing O-glycosyl compounds"/>
    <property type="evidence" value="ECO:0007669"/>
    <property type="project" value="InterPro"/>
</dbReference>
<proteinExistence type="inferred from homology"/>
<dbReference type="SUPFAM" id="SSF51445">
    <property type="entry name" value="(Trans)glycosidases"/>
    <property type="match status" value="1"/>
</dbReference>
<evidence type="ECO:0000256" key="5">
    <source>
        <dbReference type="SAM" id="SignalP"/>
    </source>
</evidence>
<dbReference type="OrthoDB" id="1938138at2759"/>
<evidence type="ECO:0000313" key="6">
    <source>
        <dbReference type="EMBL" id="URE27287.1"/>
    </source>
</evidence>
<evidence type="ECO:0000256" key="3">
    <source>
        <dbReference type="ARBA" id="ARBA00023295"/>
    </source>
</evidence>
<reference evidence="6" key="1">
    <citation type="submission" date="2022-05" db="EMBL/GenBank/DDBJ databases">
        <title>The Musa troglodytarum L. genome provides insights into the mechanism of non-climacteric behaviour and enrichment of carotenoids.</title>
        <authorList>
            <person name="Wang J."/>
        </authorList>
    </citation>
    <scope>NUCLEOTIDE SEQUENCE</scope>
    <source>
        <tissue evidence="6">Leaf</tissue>
    </source>
</reference>
<dbReference type="InterPro" id="IPR000490">
    <property type="entry name" value="Glyco_hydro_17"/>
</dbReference>
<keyword evidence="2" id="KW-0378">Hydrolase</keyword>
<comment type="similarity">
    <text evidence="1 4">Belongs to the glycosyl hydrolase 17 family.</text>
</comment>
<dbReference type="Proteomes" id="UP001055439">
    <property type="component" value="Chromosome 8"/>
</dbReference>
<evidence type="ECO:0000256" key="1">
    <source>
        <dbReference type="ARBA" id="ARBA00008773"/>
    </source>
</evidence>
<keyword evidence="3" id="KW-0326">Glycosidase</keyword>
<keyword evidence="7" id="KW-1185">Reference proteome</keyword>
<dbReference type="Gene3D" id="3.20.20.80">
    <property type="entry name" value="Glycosidases"/>
    <property type="match status" value="1"/>
</dbReference>
<keyword evidence="5" id="KW-0732">Signal</keyword>
<evidence type="ECO:0000256" key="2">
    <source>
        <dbReference type="ARBA" id="ARBA00022801"/>
    </source>
</evidence>
<dbReference type="GO" id="GO:0005975">
    <property type="term" value="P:carbohydrate metabolic process"/>
    <property type="evidence" value="ECO:0007669"/>
    <property type="project" value="InterPro"/>
</dbReference>
<accession>A0A9E7HBV5</accession>
<dbReference type="EMBL" id="CP097510">
    <property type="protein sequence ID" value="URE27287.1"/>
    <property type="molecule type" value="Genomic_DNA"/>
</dbReference>
<evidence type="ECO:0000313" key="7">
    <source>
        <dbReference type="Proteomes" id="UP001055439"/>
    </source>
</evidence>
<name>A0A9E7HBV5_9LILI</name>
<gene>
    <name evidence="6" type="ORF">MUK42_15302</name>
</gene>
<dbReference type="Pfam" id="PF00332">
    <property type="entry name" value="Glyco_hydro_17"/>
    <property type="match status" value="1"/>
</dbReference>
<sequence>MILLLLLLSPGFKGGSFMRLGVNYGTLGDDLPSAARSVALLQSLGAGAVKIYDANSAILRALAGTGLRVSIMVPNEIVPFPGANASLADAWVANNLAPFYLAVRVRCLFVGTVDPFLRLSC</sequence>
<feature type="chain" id="PRO_5039173957" evidence="5">
    <location>
        <begin position="16"/>
        <end position="121"/>
    </location>
</feature>
<evidence type="ECO:0000256" key="4">
    <source>
        <dbReference type="RuleBase" id="RU004335"/>
    </source>
</evidence>